<sequence>MSTAAPPSAPPSSRSRAQSPSGFVPLLLRLHFYAGVLVAPFLLVAALTGLAYVFSPQIDRILYADELIVPNPAGPTRPVAEQIAAARASAPGGTLVTVRPGEGSATTQVDFALPTLDEDHRRTVYVNPYSGEVTGHLTTWFSYTPVRTWLDDLHRNLHLGAAGRHYSEFAASWLGVITVGGLLLWWRRRRGTRPPGTRPATSDNRPPSTRPAASGNRPAASGRRFGRTVRGLLVPDLAAAKGVHRTRGWHAATGVWLSAGLLILSVTGLTWSRYAGGNFSEALDALDGSRPSVSTSLTGAAATPTGHHGGTAAVAGTADHTAIDGVLKVARDNGLDGPLEVTAPADGTSAWKVAQNDSLWPVRQDSVAVDATAGTVTDRVNFADWPLLAKLTSWGVNAHMGLLFGLPNQILLAALAIGLLCVIVWGYRMWWQRRPTRADRRAPVGAPLGTRGAWQQLPPWAIVAGVPAVIALGWAVPLFGIPLAAFLLFDVATGTIQSRRRKPPAPVSPAPAGS</sequence>
<keyword evidence="2" id="KW-1133">Transmembrane helix</keyword>
<keyword evidence="2" id="KW-0812">Transmembrane</keyword>
<dbReference type="Pfam" id="PF03929">
    <property type="entry name" value="PepSY_TM"/>
    <property type="match status" value="1"/>
</dbReference>
<comment type="caution">
    <text evidence="3">The sequence shown here is derived from an EMBL/GenBank/DDBJ whole genome shotgun (WGS) entry which is preliminary data.</text>
</comment>
<dbReference type="EMBL" id="BOMI01000014">
    <property type="protein sequence ID" value="GID72349.1"/>
    <property type="molecule type" value="Genomic_DNA"/>
</dbReference>
<feature type="region of interest" description="Disordered" evidence="1">
    <location>
        <begin position="193"/>
        <end position="223"/>
    </location>
</feature>
<keyword evidence="2" id="KW-0472">Membrane</keyword>
<evidence type="ECO:0000256" key="2">
    <source>
        <dbReference type="SAM" id="Phobius"/>
    </source>
</evidence>
<feature type="transmembrane region" description="Helical" evidence="2">
    <location>
        <begin position="169"/>
        <end position="186"/>
    </location>
</feature>
<name>A0ABQ3XX72_9ACTN</name>
<dbReference type="Proteomes" id="UP000609879">
    <property type="component" value="Unassembled WGS sequence"/>
</dbReference>
<feature type="transmembrane region" description="Helical" evidence="2">
    <location>
        <begin position="460"/>
        <end position="492"/>
    </location>
</feature>
<evidence type="ECO:0000256" key="1">
    <source>
        <dbReference type="SAM" id="MobiDB-lite"/>
    </source>
</evidence>
<protein>
    <submittedName>
        <fullName evidence="3">Membrane protein</fullName>
    </submittedName>
</protein>
<proteinExistence type="predicted"/>
<dbReference type="PANTHER" id="PTHR34219">
    <property type="entry name" value="IRON-REGULATED INNER MEMBRANE PROTEIN-RELATED"/>
    <property type="match status" value="1"/>
</dbReference>
<dbReference type="RefSeq" id="WP_203760306.1">
    <property type="nucleotide sequence ID" value="NZ_BAAABO010000025.1"/>
</dbReference>
<evidence type="ECO:0000313" key="3">
    <source>
        <dbReference type="EMBL" id="GID72349.1"/>
    </source>
</evidence>
<accession>A0ABQ3XX72</accession>
<reference evidence="3 4" key="1">
    <citation type="submission" date="2021-01" db="EMBL/GenBank/DDBJ databases">
        <title>Whole genome shotgun sequence of Actinoplanes deccanensis NBRC 13994.</title>
        <authorList>
            <person name="Komaki H."/>
            <person name="Tamura T."/>
        </authorList>
    </citation>
    <scope>NUCLEOTIDE SEQUENCE [LARGE SCALE GENOMIC DNA]</scope>
    <source>
        <strain evidence="3 4">NBRC 13994</strain>
    </source>
</reference>
<feature type="transmembrane region" description="Helical" evidence="2">
    <location>
        <begin position="30"/>
        <end position="54"/>
    </location>
</feature>
<organism evidence="3 4">
    <name type="scientific">Paractinoplanes deccanensis</name>
    <dbReference type="NCBI Taxonomy" id="113561"/>
    <lineage>
        <taxon>Bacteria</taxon>
        <taxon>Bacillati</taxon>
        <taxon>Actinomycetota</taxon>
        <taxon>Actinomycetes</taxon>
        <taxon>Micromonosporales</taxon>
        <taxon>Micromonosporaceae</taxon>
        <taxon>Paractinoplanes</taxon>
    </lineage>
</organism>
<dbReference type="PANTHER" id="PTHR34219:SF1">
    <property type="entry name" value="PEPSY DOMAIN-CONTAINING PROTEIN"/>
    <property type="match status" value="1"/>
</dbReference>
<feature type="transmembrane region" description="Helical" evidence="2">
    <location>
        <begin position="410"/>
        <end position="430"/>
    </location>
</feature>
<keyword evidence="4" id="KW-1185">Reference proteome</keyword>
<gene>
    <name evidence="3" type="ORF">Ade02nite_09900</name>
</gene>
<evidence type="ECO:0000313" key="4">
    <source>
        <dbReference type="Proteomes" id="UP000609879"/>
    </source>
</evidence>
<dbReference type="InterPro" id="IPR005625">
    <property type="entry name" value="PepSY-ass_TM"/>
</dbReference>